<protein>
    <recommendedName>
        <fullName evidence="2">Prepilin type IV endopeptidase peptidase domain-containing protein</fullName>
    </recommendedName>
</protein>
<feature type="transmembrane region" description="Helical" evidence="1">
    <location>
        <begin position="155"/>
        <end position="171"/>
    </location>
</feature>
<dbReference type="AlphaFoldDB" id="A0A544QTJ2"/>
<dbReference type="InterPro" id="IPR000045">
    <property type="entry name" value="Prepilin_IV_endopep_pep"/>
</dbReference>
<dbReference type="Proteomes" id="UP000317863">
    <property type="component" value="Unassembled WGS sequence"/>
</dbReference>
<keyword evidence="1" id="KW-0812">Transmembrane</keyword>
<evidence type="ECO:0000313" key="3">
    <source>
        <dbReference type="EMBL" id="TQQ84009.1"/>
    </source>
</evidence>
<dbReference type="EMBL" id="SGJB01000018">
    <property type="protein sequence ID" value="TQQ84009.1"/>
    <property type="molecule type" value="Genomic_DNA"/>
</dbReference>
<proteinExistence type="predicted"/>
<accession>A0A544QTJ2</accession>
<evidence type="ECO:0000259" key="2">
    <source>
        <dbReference type="Pfam" id="PF01478"/>
    </source>
</evidence>
<sequence>MILCGEFIIFLVVYITSCKIIEEDRDFNRKKLALFIFFSSLIMSYLIYNINIPMYDKFRGMLFILFAVFISSVDIWTFYIYDIVSVVSTIFFIILNIPCGATDVSASISGAVFCGILSWAMKIVSNGIGDGDIGIFAMCGAFIGGYGSIIIIPESFMLASLIYVVVYILGYREKQLAFSPFILGATFAKFIGSDIIEIYMETIKYIL</sequence>
<dbReference type="OrthoDB" id="1757422at2"/>
<feature type="transmembrane region" description="Helical" evidence="1">
    <location>
        <begin position="87"/>
        <end position="120"/>
    </location>
</feature>
<dbReference type="Pfam" id="PF01478">
    <property type="entry name" value="Peptidase_A24"/>
    <property type="match status" value="1"/>
</dbReference>
<feature type="transmembrane region" description="Helical" evidence="1">
    <location>
        <begin position="32"/>
        <end position="50"/>
    </location>
</feature>
<gene>
    <name evidence="3" type="ORF">EXD82_08920</name>
</gene>
<organism evidence="3 4">
    <name type="scientific">Peptacetobacter hominis</name>
    <dbReference type="NCBI Taxonomy" id="2743610"/>
    <lineage>
        <taxon>Bacteria</taxon>
        <taxon>Bacillati</taxon>
        <taxon>Bacillota</taxon>
        <taxon>Clostridia</taxon>
        <taxon>Peptostreptococcales</taxon>
        <taxon>Peptostreptococcaceae</taxon>
        <taxon>Peptacetobacter</taxon>
    </lineage>
</organism>
<comment type="caution">
    <text evidence="3">The sequence shown here is derived from an EMBL/GenBank/DDBJ whole genome shotgun (WGS) entry which is preliminary data.</text>
</comment>
<feature type="domain" description="Prepilin type IV endopeptidase peptidase" evidence="2">
    <location>
        <begin position="61"/>
        <end position="164"/>
    </location>
</feature>
<keyword evidence="1" id="KW-1133">Transmembrane helix</keyword>
<dbReference type="RefSeq" id="WP_142536569.1">
    <property type="nucleotide sequence ID" value="NZ_SGJB01000018.1"/>
</dbReference>
<evidence type="ECO:0000313" key="4">
    <source>
        <dbReference type="Proteomes" id="UP000317863"/>
    </source>
</evidence>
<keyword evidence="4" id="KW-1185">Reference proteome</keyword>
<name>A0A544QTJ2_9FIRM</name>
<dbReference type="Gene3D" id="1.20.120.1220">
    <property type="match status" value="1"/>
</dbReference>
<reference evidence="3 4" key="1">
    <citation type="submission" date="2019-02" db="EMBL/GenBank/DDBJ databases">
        <title>Peptostreptococcaceae bacterium ZHW00191 nov., a new bacterium isolated from the human gut.</title>
        <authorList>
            <person name="Zhou H.-W."/>
            <person name="Chen X.-J."/>
        </authorList>
    </citation>
    <scope>NUCLEOTIDE SEQUENCE [LARGE SCALE GENOMIC DNA]</scope>
    <source>
        <strain evidence="3 4">ZHW00191</strain>
    </source>
</reference>
<keyword evidence="1" id="KW-0472">Membrane</keyword>
<evidence type="ECO:0000256" key="1">
    <source>
        <dbReference type="SAM" id="Phobius"/>
    </source>
</evidence>